<proteinExistence type="inferred from homology"/>
<gene>
    <name evidence="3" type="ORF">H8E19_06840</name>
</gene>
<dbReference type="PANTHER" id="PTHR30345:SF0">
    <property type="entry name" value="DNA DAMAGE-REPAIR_TOLERATION PROTEIN DRT102"/>
    <property type="match status" value="1"/>
</dbReference>
<dbReference type="InterPro" id="IPR003500">
    <property type="entry name" value="RpiB_LacA_LacB"/>
</dbReference>
<organism evidence="3 4">
    <name type="scientific">Candidatus Desulfacyla euxinica</name>
    <dbReference type="NCBI Taxonomy" id="2841693"/>
    <lineage>
        <taxon>Bacteria</taxon>
        <taxon>Deltaproteobacteria</taxon>
        <taxon>Candidatus Desulfacyla</taxon>
    </lineage>
</organism>
<dbReference type="InterPro" id="IPR036569">
    <property type="entry name" value="RpiB_LacA_LacB_sf"/>
</dbReference>
<dbReference type="PIRSF" id="PIRSF005384">
    <property type="entry name" value="RpiB_LacA_B"/>
    <property type="match status" value="1"/>
</dbReference>
<dbReference type="EMBL" id="JACNJD010000186">
    <property type="protein sequence ID" value="MBC8177108.1"/>
    <property type="molecule type" value="Genomic_DNA"/>
</dbReference>
<accession>A0A8J6N016</accession>
<protein>
    <submittedName>
        <fullName evidence="3">RpiB/LacA/LacB family sugar-phosphate isomerase</fullName>
    </submittedName>
</protein>
<dbReference type="Gene3D" id="3.40.1400.10">
    <property type="entry name" value="Sugar-phosphate isomerase, RpiB/LacA/LacB"/>
    <property type="match status" value="1"/>
</dbReference>
<evidence type="ECO:0000313" key="3">
    <source>
        <dbReference type="EMBL" id="MBC8177108.1"/>
    </source>
</evidence>
<sequence length="107" mass="11735">MKIIIGSDHGGFDLKEACKSHLSVLPQWELTDAGIFSRDPEDYPKIAHKVAQGVAKDDYQRGILICGTGLGMGIVANRYKGVRAGICHNLFTARLSRQHNDANILVM</sequence>
<feature type="non-terminal residue" evidence="3">
    <location>
        <position position="107"/>
    </location>
</feature>
<name>A0A8J6N016_9DELT</name>
<feature type="active site" description="Proton acceptor" evidence="2">
    <location>
        <position position="66"/>
    </location>
</feature>
<dbReference type="PANTHER" id="PTHR30345">
    <property type="entry name" value="RIBOSE-5-PHOSPHATE ISOMERASE B"/>
    <property type="match status" value="1"/>
</dbReference>
<dbReference type="GO" id="GO:0019316">
    <property type="term" value="P:D-allose catabolic process"/>
    <property type="evidence" value="ECO:0007669"/>
    <property type="project" value="TreeGrafter"/>
</dbReference>
<dbReference type="GO" id="GO:0009052">
    <property type="term" value="P:pentose-phosphate shunt, non-oxidative branch"/>
    <property type="evidence" value="ECO:0007669"/>
    <property type="project" value="TreeGrafter"/>
</dbReference>
<evidence type="ECO:0000313" key="4">
    <source>
        <dbReference type="Proteomes" id="UP000650524"/>
    </source>
</evidence>
<dbReference type="AlphaFoldDB" id="A0A8J6N016"/>
<comment type="caution">
    <text evidence="3">The sequence shown here is derived from an EMBL/GenBank/DDBJ whole genome shotgun (WGS) entry which is preliminary data.</text>
</comment>
<dbReference type="GO" id="GO:0004751">
    <property type="term" value="F:ribose-5-phosphate isomerase activity"/>
    <property type="evidence" value="ECO:0007669"/>
    <property type="project" value="TreeGrafter"/>
</dbReference>
<keyword evidence="3" id="KW-0413">Isomerase</keyword>
<reference evidence="3 4" key="1">
    <citation type="submission" date="2020-08" db="EMBL/GenBank/DDBJ databases">
        <title>Bridging the membrane lipid divide: bacteria of the FCB group superphylum have the potential to synthesize archaeal ether lipids.</title>
        <authorList>
            <person name="Villanueva L."/>
            <person name="Von Meijenfeldt F.A.B."/>
            <person name="Westbye A.B."/>
            <person name="Yadav S."/>
            <person name="Hopmans E.C."/>
            <person name="Dutilh B.E."/>
            <person name="Sinninghe Damste J.S."/>
        </authorList>
    </citation>
    <scope>NUCLEOTIDE SEQUENCE [LARGE SCALE GENOMIC DNA]</scope>
    <source>
        <strain evidence="3">NIOZ-UU27</strain>
    </source>
</reference>
<dbReference type="Proteomes" id="UP000650524">
    <property type="component" value="Unassembled WGS sequence"/>
</dbReference>
<dbReference type="Pfam" id="PF02502">
    <property type="entry name" value="LacAB_rpiB"/>
    <property type="match status" value="1"/>
</dbReference>
<comment type="similarity">
    <text evidence="1">Belongs to the LacAB/RpiB family.</text>
</comment>
<evidence type="ECO:0000256" key="1">
    <source>
        <dbReference type="ARBA" id="ARBA00008754"/>
    </source>
</evidence>
<dbReference type="NCBIfam" id="TIGR00689">
    <property type="entry name" value="rpiB_lacA_lacB"/>
    <property type="match status" value="1"/>
</dbReference>
<evidence type="ECO:0000256" key="2">
    <source>
        <dbReference type="PIRSR" id="PIRSR005384-1"/>
    </source>
</evidence>
<feature type="active site" description="Proton donor" evidence="2">
    <location>
        <position position="99"/>
    </location>
</feature>
<dbReference type="SUPFAM" id="SSF89623">
    <property type="entry name" value="Ribose/Galactose isomerase RpiB/AlsB"/>
    <property type="match status" value="1"/>
</dbReference>